<comment type="similarity">
    <text evidence="1">Belongs to the DDAH family.</text>
</comment>
<feature type="non-terminal residue" evidence="3">
    <location>
        <position position="1"/>
    </location>
</feature>
<dbReference type="GO" id="GO:0000052">
    <property type="term" value="P:citrulline metabolic process"/>
    <property type="evidence" value="ECO:0007669"/>
    <property type="project" value="TreeGrafter"/>
</dbReference>
<dbReference type="GO" id="GO:0045429">
    <property type="term" value="P:positive regulation of nitric oxide biosynthetic process"/>
    <property type="evidence" value="ECO:0007669"/>
    <property type="project" value="TreeGrafter"/>
</dbReference>
<dbReference type="PANTHER" id="PTHR12737:SF9">
    <property type="entry name" value="DIMETHYLARGININASE"/>
    <property type="match status" value="1"/>
</dbReference>
<protein>
    <submittedName>
        <fullName evidence="3">N(G),N(G)-dimethylarginine dimethylaminohydrolase 1</fullName>
    </submittedName>
</protein>
<accession>A0A0V1BP00</accession>
<dbReference type="InterPro" id="IPR033199">
    <property type="entry name" value="DDAH-like"/>
</dbReference>
<evidence type="ECO:0000256" key="1">
    <source>
        <dbReference type="ARBA" id="ARBA00008532"/>
    </source>
</evidence>
<dbReference type="OrthoDB" id="10016839at2759"/>
<evidence type="ECO:0000256" key="2">
    <source>
        <dbReference type="ARBA" id="ARBA00022801"/>
    </source>
</evidence>
<gene>
    <name evidence="3" type="primary">DDAH1</name>
    <name evidence="3" type="ORF">T01_4116</name>
</gene>
<dbReference type="SUPFAM" id="SSF55909">
    <property type="entry name" value="Pentein"/>
    <property type="match status" value="1"/>
</dbReference>
<dbReference type="Gene3D" id="3.75.10.10">
    <property type="entry name" value="L-arginine/glycine Amidinotransferase, Chain A"/>
    <property type="match status" value="1"/>
</dbReference>
<dbReference type="PANTHER" id="PTHR12737">
    <property type="entry name" value="DIMETHYLARGININE DIMETHYLAMINOHYDROLASE"/>
    <property type="match status" value="1"/>
</dbReference>
<evidence type="ECO:0000313" key="4">
    <source>
        <dbReference type="Proteomes" id="UP000054776"/>
    </source>
</evidence>
<dbReference type="EMBL" id="JYDH01000022">
    <property type="protein sequence ID" value="KRY38900.1"/>
    <property type="molecule type" value="Genomic_DNA"/>
</dbReference>
<dbReference type="eggNOG" id="ENOG502QWPA">
    <property type="taxonomic scope" value="Eukaryota"/>
</dbReference>
<organism evidence="3 4">
    <name type="scientific">Trichinella spiralis</name>
    <name type="common">Trichina worm</name>
    <dbReference type="NCBI Taxonomy" id="6334"/>
    <lineage>
        <taxon>Eukaryota</taxon>
        <taxon>Metazoa</taxon>
        <taxon>Ecdysozoa</taxon>
        <taxon>Nematoda</taxon>
        <taxon>Enoplea</taxon>
        <taxon>Dorylaimia</taxon>
        <taxon>Trichinellida</taxon>
        <taxon>Trichinellidae</taxon>
        <taxon>Trichinella</taxon>
    </lineage>
</organism>
<proteinExistence type="inferred from homology"/>
<evidence type="ECO:0000313" key="3">
    <source>
        <dbReference type="EMBL" id="KRY38900.1"/>
    </source>
</evidence>
<dbReference type="GO" id="GO:0016403">
    <property type="term" value="F:dimethylargininase activity"/>
    <property type="evidence" value="ECO:0007669"/>
    <property type="project" value="TreeGrafter"/>
</dbReference>
<dbReference type="GO" id="GO:0016597">
    <property type="term" value="F:amino acid binding"/>
    <property type="evidence" value="ECO:0007669"/>
    <property type="project" value="TreeGrafter"/>
</dbReference>
<dbReference type="InParanoid" id="A0A0V1BP00"/>
<dbReference type="GO" id="GO:0006525">
    <property type="term" value="P:arginine metabolic process"/>
    <property type="evidence" value="ECO:0007669"/>
    <property type="project" value="TreeGrafter"/>
</dbReference>
<sequence length="302" mass="33659">LVVCCIINIFFIKIFFVFKNPNLKIFQGFCIISALKMPRYTHAILTRLPNRLELNGKTLHVDLTGAKRQQEELTEKLRDAGVNVIELAPEDVDELSSLFVDDYAIVCNGTALMTPERPGFRTREVVALLLELGFQVKQADADNSNLKLRGSDVLFTGKEFFVGITSETNLAGAKLVAKSFPEYPTTAFKLQGSHPLKYYVCTVLNDVLAVGKSNDAQNTLKKIENEAVYKYTTLTLSDDNAVNCFNLNGTIFTGMHNHGIEKFQSIQECELQSVAVDELLQFGGLLTQHCLLLKKMKSPKNA</sequence>
<dbReference type="Proteomes" id="UP000054776">
    <property type="component" value="Unassembled WGS sequence"/>
</dbReference>
<name>A0A0V1BP00_TRISP</name>
<dbReference type="AlphaFoldDB" id="A0A0V1BP00"/>
<reference evidence="3 4" key="1">
    <citation type="submission" date="2015-01" db="EMBL/GenBank/DDBJ databases">
        <title>Evolution of Trichinella species and genotypes.</title>
        <authorList>
            <person name="Korhonen P.K."/>
            <person name="Edoardo P."/>
            <person name="Giuseppe L.R."/>
            <person name="Gasser R.B."/>
        </authorList>
    </citation>
    <scope>NUCLEOTIDE SEQUENCE [LARGE SCALE GENOMIC DNA]</scope>
    <source>
        <strain evidence="3">ISS3</strain>
    </source>
</reference>
<keyword evidence="2 3" id="KW-0378">Hydrolase</keyword>
<keyword evidence="4" id="KW-1185">Reference proteome</keyword>
<comment type="caution">
    <text evidence="3">The sequence shown here is derived from an EMBL/GenBank/DDBJ whole genome shotgun (WGS) entry which is preliminary data.</text>
</comment>